<evidence type="ECO:0000256" key="1">
    <source>
        <dbReference type="SAM" id="MobiDB-lite"/>
    </source>
</evidence>
<name>A0AAE1NUG7_9EUCA</name>
<dbReference type="AlphaFoldDB" id="A0AAE1NUG7"/>
<evidence type="ECO:0000313" key="3">
    <source>
        <dbReference type="Proteomes" id="UP001292094"/>
    </source>
</evidence>
<dbReference type="EMBL" id="JAWZYT010004087">
    <property type="protein sequence ID" value="KAK4295387.1"/>
    <property type="molecule type" value="Genomic_DNA"/>
</dbReference>
<comment type="caution">
    <text evidence="2">The sequence shown here is derived from an EMBL/GenBank/DDBJ whole genome shotgun (WGS) entry which is preliminary data.</text>
</comment>
<feature type="compositionally biased region" description="Basic residues" evidence="1">
    <location>
        <begin position="1"/>
        <end position="27"/>
    </location>
</feature>
<protein>
    <submittedName>
        <fullName evidence="2">Uncharacterized protein</fullName>
    </submittedName>
</protein>
<feature type="compositionally biased region" description="Basic and acidic residues" evidence="1">
    <location>
        <begin position="28"/>
        <end position="43"/>
    </location>
</feature>
<evidence type="ECO:0000313" key="2">
    <source>
        <dbReference type="EMBL" id="KAK4295387.1"/>
    </source>
</evidence>
<dbReference type="Proteomes" id="UP001292094">
    <property type="component" value="Unassembled WGS sequence"/>
</dbReference>
<proteinExistence type="predicted"/>
<gene>
    <name evidence="2" type="ORF">Pmani_032046</name>
</gene>
<keyword evidence="3" id="KW-1185">Reference proteome</keyword>
<sequence>MKRGGSGKRWKGEKVKRRIGGRGKGRGGKMEEESRREGEERTRRNWVVENVSNRRKKREEEARRKARAKPGHQEERGWSKKK</sequence>
<feature type="region of interest" description="Disordered" evidence="1">
    <location>
        <begin position="1"/>
        <end position="82"/>
    </location>
</feature>
<accession>A0AAE1NUG7</accession>
<reference evidence="2" key="1">
    <citation type="submission" date="2023-11" db="EMBL/GenBank/DDBJ databases">
        <title>Genome assemblies of two species of porcelain crab, Petrolisthes cinctipes and Petrolisthes manimaculis (Anomura: Porcellanidae).</title>
        <authorList>
            <person name="Angst P."/>
        </authorList>
    </citation>
    <scope>NUCLEOTIDE SEQUENCE</scope>
    <source>
        <strain evidence="2">PB745_02</strain>
        <tissue evidence="2">Gill</tissue>
    </source>
</reference>
<organism evidence="2 3">
    <name type="scientific">Petrolisthes manimaculis</name>
    <dbReference type="NCBI Taxonomy" id="1843537"/>
    <lineage>
        <taxon>Eukaryota</taxon>
        <taxon>Metazoa</taxon>
        <taxon>Ecdysozoa</taxon>
        <taxon>Arthropoda</taxon>
        <taxon>Crustacea</taxon>
        <taxon>Multicrustacea</taxon>
        <taxon>Malacostraca</taxon>
        <taxon>Eumalacostraca</taxon>
        <taxon>Eucarida</taxon>
        <taxon>Decapoda</taxon>
        <taxon>Pleocyemata</taxon>
        <taxon>Anomura</taxon>
        <taxon>Galatheoidea</taxon>
        <taxon>Porcellanidae</taxon>
        <taxon>Petrolisthes</taxon>
    </lineage>
</organism>
<feature type="compositionally biased region" description="Basic and acidic residues" evidence="1">
    <location>
        <begin position="71"/>
        <end position="82"/>
    </location>
</feature>